<evidence type="ECO:0000256" key="3">
    <source>
        <dbReference type="ARBA" id="ARBA00023015"/>
    </source>
</evidence>
<organism evidence="8 9">
    <name type="scientific">Microlunatus antarcticus</name>
    <dbReference type="NCBI Taxonomy" id="53388"/>
    <lineage>
        <taxon>Bacteria</taxon>
        <taxon>Bacillati</taxon>
        <taxon>Actinomycetota</taxon>
        <taxon>Actinomycetes</taxon>
        <taxon>Propionibacteriales</taxon>
        <taxon>Propionibacteriaceae</taxon>
        <taxon>Microlunatus</taxon>
    </lineage>
</organism>
<keyword evidence="4" id="KW-0238">DNA-binding</keyword>
<gene>
    <name evidence="8" type="ORF">FHX39_001196</name>
</gene>
<evidence type="ECO:0000313" key="9">
    <source>
        <dbReference type="Proteomes" id="UP000565572"/>
    </source>
</evidence>
<keyword evidence="2" id="KW-0678">Repressor</keyword>
<dbReference type="InterPro" id="IPR036388">
    <property type="entry name" value="WH-like_DNA-bd_sf"/>
</dbReference>
<dbReference type="PANTHER" id="PTHR30363">
    <property type="entry name" value="HTH-TYPE TRANSCRIPTIONAL REGULATOR SRLR-RELATED"/>
    <property type="match status" value="1"/>
</dbReference>
<dbReference type="Proteomes" id="UP000565572">
    <property type="component" value="Unassembled WGS sequence"/>
</dbReference>
<keyword evidence="3" id="KW-0805">Transcription regulation</keyword>
<evidence type="ECO:0000256" key="2">
    <source>
        <dbReference type="ARBA" id="ARBA00022491"/>
    </source>
</evidence>
<evidence type="ECO:0000313" key="8">
    <source>
        <dbReference type="EMBL" id="MBB3326252.1"/>
    </source>
</evidence>
<dbReference type="AlphaFoldDB" id="A0A7W5JUX1"/>
<protein>
    <recommendedName>
        <fullName evidence="1">Lactose phosphotransferase system repressor</fullName>
    </recommendedName>
</protein>
<dbReference type="InterPro" id="IPR018356">
    <property type="entry name" value="Tscrpt_reg_HTH_DeoR_CS"/>
</dbReference>
<name>A0A7W5JUX1_9ACTN</name>
<dbReference type="Gene3D" id="1.10.10.10">
    <property type="entry name" value="Winged helix-like DNA-binding domain superfamily/Winged helix DNA-binding domain"/>
    <property type="match status" value="1"/>
</dbReference>
<sequence>MTARRTAAGATAGPTPEQRFERLVGWLTAEGRIDVGDAATRLGVAQETVRRDLRVLESRSQLVRVHGGAVAVEPESLASPAAGLAVTPGSGPVVSEDRALLEALWTELPHAGTLLLGTGRLTLELAHVIVNAPPDDDLTVVTNSLDVGLVLSRVSSLSVYNIGGTVSPRTRAQEGDWALTELHRVHTDVSVVCPVGISVERGLSQPTPAAAAVSQAEVAAGSRVLALVEGAALGRPSFVTFAGIDEIDQIVVAGDPSPATVQEFTERDVACTDRRTMVGTGRGRRS</sequence>
<dbReference type="SMART" id="SM00420">
    <property type="entry name" value="HTH_DEOR"/>
    <property type="match status" value="1"/>
</dbReference>
<comment type="caution">
    <text evidence="8">The sequence shown here is derived from an EMBL/GenBank/DDBJ whole genome shotgun (WGS) entry which is preliminary data.</text>
</comment>
<dbReference type="InterPro" id="IPR014036">
    <property type="entry name" value="DeoR-like_C"/>
</dbReference>
<dbReference type="Pfam" id="PF00455">
    <property type="entry name" value="DeoRC"/>
    <property type="match status" value="1"/>
</dbReference>
<accession>A0A7W5JUX1</accession>
<dbReference type="PRINTS" id="PR00037">
    <property type="entry name" value="HTHLACR"/>
</dbReference>
<keyword evidence="5" id="KW-0804">Transcription</keyword>
<dbReference type="GO" id="GO:0003677">
    <property type="term" value="F:DNA binding"/>
    <property type="evidence" value="ECO:0007669"/>
    <property type="project" value="UniProtKB-KW"/>
</dbReference>
<dbReference type="RefSeq" id="WP_183337233.1">
    <property type="nucleotide sequence ID" value="NZ_JACHZG010000001.1"/>
</dbReference>
<keyword evidence="9" id="KW-1185">Reference proteome</keyword>
<dbReference type="PANTHER" id="PTHR30363:SF4">
    <property type="entry name" value="GLYCEROL-3-PHOSPHATE REGULON REPRESSOR"/>
    <property type="match status" value="1"/>
</dbReference>
<proteinExistence type="predicted"/>
<dbReference type="InterPro" id="IPR036390">
    <property type="entry name" value="WH_DNA-bd_sf"/>
</dbReference>
<dbReference type="GO" id="GO:0003700">
    <property type="term" value="F:DNA-binding transcription factor activity"/>
    <property type="evidence" value="ECO:0007669"/>
    <property type="project" value="InterPro"/>
</dbReference>
<dbReference type="SUPFAM" id="SSF46785">
    <property type="entry name" value="Winged helix' DNA-binding domain"/>
    <property type="match status" value="1"/>
</dbReference>
<feature type="domain" description="HTH deoR-type" evidence="7">
    <location>
        <begin position="16"/>
        <end position="71"/>
    </location>
</feature>
<evidence type="ECO:0000256" key="1">
    <source>
        <dbReference type="ARBA" id="ARBA00021390"/>
    </source>
</evidence>
<dbReference type="PROSITE" id="PS00894">
    <property type="entry name" value="HTH_DEOR_1"/>
    <property type="match status" value="1"/>
</dbReference>
<reference evidence="8 9" key="1">
    <citation type="submission" date="2020-08" db="EMBL/GenBank/DDBJ databases">
        <title>Sequencing the genomes of 1000 actinobacteria strains.</title>
        <authorList>
            <person name="Klenk H.-P."/>
        </authorList>
    </citation>
    <scope>NUCLEOTIDE SEQUENCE [LARGE SCALE GENOMIC DNA]</scope>
    <source>
        <strain evidence="8 9">DSM 11053</strain>
    </source>
</reference>
<comment type="function">
    <text evidence="6">Repressor of the lactose catabolism operon. Galactose-6-phosphate is the inducer.</text>
</comment>
<dbReference type="EMBL" id="JACHZG010000001">
    <property type="protein sequence ID" value="MBB3326252.1"/>
    <property type="molecule type" value="Genomic_DNA"/>
</dbReference>
<evidence type="ECO:0000259" key="7">
    <source>
        <dbReference type="PROSITE" id="PS51000"/>
    </source>
</evidence>
<dbReference type="InterPro" id="IPR050313">
    <property type="entry name" value="Carb_Metab_HTH_regulators"/>
</dbReference>
<dbReference type="SUPFAM" id="SSF100950">
    <property type="entry name" value="NagB/RpiA/CoA transferase-like"/>
    <property type="match status" value="1"/>
</dbReference>
<evidence type="ECO:0000256" key="5">
    <source>
        <dbReference type="ARBA" id="ARBA00023163"/>
    </source>
</evidence>
<evidence type="ECO:0000256" key="4">
    <source>
        <dbReference type="ARBA" id="ARBA00023125"/>
    </source>
</evidence>
<dbReference type="PROSITE" id="PS51000">
    <property type="entry name" value="HTH_DEOR_2"/>
    <property type="match status" value="1"/>
</dbReference>
<dbReference type="Pfam" id="PF08220">
    <property type="entry name" value="HTH_DeoR"/>
    <property type="match status" value="1"/>
</dbReference>
<dbReference type="SMART" id="SM01134">
    <property type="entry name" value="DeoRC"/>
    <property type="match status" value="1"/>
</dbReference>
<dbReference type="InterPro" id="IPR037171">
    <property type="entry name" value="NagB/RpiA_transferase-like"/>
</dbReference>
<evidence type="ECO:0000256" key="6">
    <source>
        <dbReference type="ARBA" id="ARBA00024937"/>
    </source>
</evidence>
<dbReference type="InterPro" id="IPR001034">
    <property type="entry name" value="DeoR_HTH"/>
</dbReference>